<sequence length="134" mass="14362">MHATQKVRESMIKIALMVCAALMPLASNATAQETQVGPCTADEIKLCAGIQPGRDNLRACFREHMHELSDACLLALVRLSALDQTCRERLNQECASVEPGQGRLEACLRSAAAKLDDDCKGALSRAIPGAGNVR</sequence>
<feature type="chain" id="PRO_5006444078" description="Cysteine rich repeat-containing protein" evidence="1">
    <location>
        <begin position="32"/>
        <end position="134"/>
    </location>
</feature>
<keyword evidence="1" id="KW-0732">Signal</keyword>
<proteinExistence type="predicted"/>
<feature type="signal peptide" evidence="1">
    <location>
        <begin position="1"/>
        <end position="31"/>
    </location>
</feature>
<evidence type="ECO:0000313" key="2">
    <source>
        <dbReference type="EMBL" id="KRR19163.1"/>
    </source>
</evidence>
<evidence type="ECO:0008006" key="4">
    <source>
        <dbReference type="Google" id="ProtNLM"/>
    </source>
</evidence>
<accession>A0A0R3MGA9</accession>
<dbReference type="AlphaFoldDB" id="A0A0R3MGA9"/>
<organism evidence="2 3">
    <name type="scientific">Bradyrhizobium lablabi</name>
    <dbReference type="NCBI Taxonomy" id="722472"/>
    <lineage>
        <taxon>Bacteria</taxon>
        <taxon>Pseudomonadati</taxon>
        <taxon>Pseudomonadota</taxon>
        <taxon>Alphaproteobacteria</taxon>
        <taxon>Hyphomicrobiales</taxon>
        <taxon>Nitrobacteraceae</taxon>
        <taxon>Bradyrhizobium</taxon>
    </lineage>
</organism>
<evidence type="ECO:0000256" key="1">
    <source>
        <dbReference type="SAM" id="SignalP"/>
    </source>
</evidence>
<name>A0A0R3MGA9_9BRAD</name>
<evidence type="ECO:0000313" key="3">
    <source>
        <dbReference type="Proteomes" id="UP000051660"/>
    </source>
</evidence>
<gene>
    <name evidence="2" type="ORF">CQ14_27925</name>
</gene>
<protein>
    <recommendedName>
        <fullName evidence="4">Cysteine rich repeat-containing protein</fullName>
    </recommendedName>
</protein>
<reference evidence="2 3" key="1">
    <citation type="submission" date="2014-03" db="EMBL/GenBank/DDBJ databases">
        <title>Bradyrhizobium valentinum sp. nov., isolated from effective nodules of Lupinus mariae-josephae, a lupine endemic of basic-lime soils in Eastern Spain.</title>
        <authorList>
            <person name="Duran D."/>
            <person name="Rey L."/>
            <person name="Navarro A."/>
            <person name="Busquets A."/>
            <person name="Imperial J."/>
            <person name="Ruiz-Argueso T."/>
        </authorList>
    </citation>
    <scope>NUCLEOTIDE SEQUENCE [LARGE SCALE GENOMIC DNA]</scope>
    <source>
        <strain evidence="2 3">CCBAU 23086</strain>
    </source>
</reference>
<dbReference type="EMBL" id="LLYB01000099">
    <property type="protein sequence ID" value="KRR19163.1"/>
    <property type="molecule type" value="Genomic_DNA"/>
</dbReference>
<comment type="caution">
    <text evidence="2">The sequence shown here is derived from an EMBL/GenBank/DDBJ whole genome shotgun (WGS) entry which is preliminary data.</text>
</comment>
<dbReference type="Proteomes" id="UP000051660">
    <property type="component" value="Unassembled WGS sequence"/>
</dbReference>